<dbReference type="SUPFAM" id="SSF53850">
    <property type="entry name" value="Periplasmic binding protein-like II"/>
    <property type="match status" value="2"/>
</dbReference>
<evidence type="ECO:0000256" key="2">
    <source>
        <dbReference type="ARBA" id="ARBA00004193"/>
    </source>
</evidence>
<dbReference type="Gene3D" id="3.40.190.10">
    <property type="entry name" value="Periplasmic binding protein-like II"/>
    <property type="match status" value="2"/>
</dbReference>
<evidence type="ECO:0000256" key="9">
    <source>
        <dbReference type="SAM" id="SignalP"/>
    </source>
</evidence>
<comment type="subunit">
    <text evidence="4">The complex is composed of two ATP-binding proteins (PstB), two transmembrane proteins (PstC and PstA) and a solute-binding protein (PstS).</text>
</comment>
<dbReference type="GO" id="GO:0005886">
    <property type="term" value="C:plasma membrane"/>
    <property type="evidence" value="ECO:0007669"/>
    <property type="project" value="UniProtKB-SubCell"/>
</dbReference>
<evidence type="ECO:0000256" key="1">
    <source>
        <dbReference type="ARBA" id="ARBA00002841"/>
    </source>
</evidence>
<feature type="chain" id="PRO_5012115485" evidence="9">
    <location>
        <begin position="28"/>
        <end position="306"/>
    </location>
</feature>
<reference evidence="12" key="1">
    <citation type="submission" date="2016-11" db="EMBL/GenBank/DDBJ databases">
        <authorList>
            <person name="Varghese N."/>
            <person name="Submissions S."/>
        </authorList>
    </citation>
    <scope>NUCLEOTIDE SEQUENCE [LARGE SCALE GENOMIC DNA]</scope>
    <source>
        <strain evidence="12">DSM 18095</strain>
    </source>
</reference>
<organism evidence="11 12">
    <name type="scientific">Tissierella praeacuta DSM 18095</name>
    <dbReference type="NCBI Taxonomy" id="1123404"/>
    <lineage>
        <taxon>Bacteria</taxon>
        <taxon>Bacillati</taxon>
        <taxon>Bacillota</taxon>
        <taxon>Tissierellia</taxon>
        <taxon>Tissierellales</taxon>
        <taxon>Tissierellaceae</taxon>
        <taxon>Tissierella</taxon>
    </lineage>
</organism>
<keyword evidence="8" id="KW-0449">Lipoprotein</keyword>
<evidence type="ECO:0000256" key="5">
    <source>
        <dbReference type="ARBA" id="ARBA00022592"/>
    </source>
</evidence>
<dbReference type="GeneID" id="90993625"/>
<accession>A0A1M4Y411</accession>
<evidence type="ECO:0000259" key="10">
    <source>
        <dbReference type="Pfam" id="PF12849"/>
    </source>
</evidence>
<feature type="domain" description="PBP" evidence="10">
    <location>
        <begin position="192"/>
        <end position="304"/>
    </location>
</feature>
<dbReference type="PROSITE" id="PS51257">
    <property type="entry name" value="PROKAR_LIPOPROTEIN"/>
    <property type="match status" value="1"/>
</dbReference>
<dbReference type="InterPro" id="IPR050811">
    <property type="entry name" value="Phosphate_ABC_transporter"/>
</dbReference>
<dbReference type="PANTHER" id="PTHR30570">
    <property type="entry name" value="PERIPLASMIC PHOSPHATE BINDING COMPONENT OF PHOSPHATE ABC TRANSPORTER"/>
    <property type="match status" value="1"/>
</dbReference>
<gene>
    <name evidence="11" type="ORF">SAMN02745784_02498</name>
</gene>
<dbReference type="STRING" id="1123404.SAMN02745784_02498"/>
<keyword evidence="5" id="KW-0592">Phosphate transport</keyword>
<evidence type="ECO:0000313" key="11">
    <source>
        <dbReference type="EMBL" id="SHF00438.1"/>
    </source>
</evidence>
<feature type="domain" description="PBP" evidence="10">
    <location>
        <begin position="49"/>
        <end position="171"/>
    </location>
</feature>
<dbReference type="GO" id="GO:0006817">
    <property type="term" value="P:phosphate ion transport"/>
    <property type="evidence" value="ECO:0007669"/>
    <property type="project" value="UniProtKB-KW"/>
</dbReference>
<keyword evidence="12" id="KW-1185">Reference proteome</keyword>
<keyword evidence="6 9" id="KW-0732">Signal</keyword>
<dbReference type="EMBL" id="FQTY01000015">
    <property type="protein sequence ID" value="SHF00438.1"/>
    <property type="molecule type" value="Genomic_DNA"/>
</dbReference>
<dbReference type="PANTHER" id="PTHR30570:SF1">
    <property type="entry name" value="PHOSPHATE-BINDING PROTEIN PSTS"/>
    <property type="match status" value="1"/>
</dbReference>
<evidence type="ECO:0000256" key="3">
    <source>
        <dbReference type="ARBA" id="ARBA00008725"/>
    </source>
</evidence>
<dbReference type="AlphaFoldDB" id="A0A1M4Y411"/>
<dbReference type="Pfam" id="PF12849">
    <property type="entry name" value="PBP_like_2"/>
    <property type="match status" value="2"/>
</dbReference>
<evidence type="ECO:0000256" key="8">
    <source>
        <dbReference type="ARBA" id="ARBA00023288"/>
    </source>
</evidence>
<keyword evidence="5" id="KW-0813">Transport</keyword>
<comment type="function">
    <text evidence="1">Part of the ABC transporter complex PstSACB involved in phosphate import.</text>
</comment>
<proteinExistence type="inferred from homology"/>
<evidence type="ECO:0000313" key="12">
    <source>
        <dbReference type="Proteomes" id="UP000184114"/>
    </source>
</evidence>
<comment type="subcellular location">
    <subcellularLocation>
        <location evidence="2">Cell membrane</location>
        <topology evidence="2">Lipid-anchor</topology>
    </subcellularLocation>
</comment>
<feature type="signal peptide" evidence="9">
    <location>
        <begin position="1"/>
        <end position="27"/>
    </location>
</feature>
<evidence type="ECO:0000256" key="4">
    <source>
        <dbReference type="ARBA" id="ARBA00011529"/>
    </source>
</evidence>
<comment type="similarity">
    <text evidence="3">Belongs to the PstS family.</text>
</comment>
<dbReference type="RefSeq" id="WP_200778216.1">
    <property type="nucleotide sequence ID" value="NZ_FQTY01000015.1"/>
</dbReference>
<name>A0A1M4Y411_9FIRM</name>
<evidence type="ECO:0000256" key="6">
    <source>
        <dbReference type="ARBA" id="ARBA00022729"/>
    </source>
</evidence>
<dbReference type="Proteomes" id="UP000184114">
    <property type="component" value="Unassembled WGS sequence"/>
</dbReference>
<evidence type="ECO:0000256" key="7">
    <source>
        <dbReference type="ARBA" id="ARBA00023139"/>
    </source>
</evidence>
<sequence length="306" mass="32887">MKKIITLLLSFILVASLLIGCKSNNQGEESVTNTNVKENKDAKNDFNLSEEIVVVTREEGSGTRGAFVELTGVEEKDGTGKKIDRTTKEAITQMKTDTVLTTVAGNEYAIGYVSTGSLNDTVKALNVDGIAPITENIKNGSYKIARPFNIATKGDISEIAKDFIDFIMSKEGQEVVSKSYIAVDDNAAPYNGSKPTGKIVIAGSSSVTPVMEKLREAYIKINPNAQIEVQQSDSSAGMQAAIDGTCDIGMASRALKDSEKSELKDIAIALDGIAVITHPENTLTDISLENIKNIFIGELINWSDIK</sequence>
<keyword evidence="7" id="KW-0564">Palmitate</keyword>
<dbReference type="InterPro" id="IPR024370">
    <property type="entry name" value="PBP_domain"/>
</dbReference>
<protein>
    <submittedName>
        <fullName evidence="11">Phosphate ABC transporter substrate-binding protein, PhoT family (TC 3.A.1.7.1)</fullName>
    </submittedName>
</protein>